<reference evidence="2" key="1">
    <citation type="submission" date="2016-04" db="EMBL/GenBank/DDBJ databases">
        <authorList>
            <person name="Gasior T."/>
        </authorList>
    </citation>
    <scope>NUCLEOTIDE SEQUENCE [LARGE SCALE GENOMIC DNA]</scope>
</reference>
<proteinExistence type="predicted"/>
<protein>
    <submittedName>
        <fullName evidence="1">Uncharacterized protein</fullName>
    </submittedName>
</protein>
<evidence type="ECO:0000313" key="2">
    <source>
        <dbReference type="Proteomes" id="UP000224459"/>
    </source>
</evidence>
<dbReference type="Proteomes" id="UP000224459">
    <property type="component" value="Segment"/>
</dbReference>
<name>A0A1X9I9C3_9CAUD</name>
<evidence type="ECO:0000313" key="1">
    <source>
        <dbReference type="EMBL" id="ANT44664.1"/>
    </source>
</evidence>
<dbReference type="EMBL" id="KX171212">
    <property type="protein sequence ID" value="ANT44664.1"/>
    <property type="molecule type" value="Genomic_DNA"/>
</dbReference>
<keyword evidence="2" id="KW-1185">Reference proteome</keyword>
<sequence>MNKEFSKNASKEGLNKLVRKLLQTTNNRYQCNILENELREILDIKEEKYLFVLTVDYDWLETEYKNDKFKDLSESLYEEWFDIYFK</sequence>
<gene>
    <name evidence="1" type="ORF">vB_SscM-1_001</name>
</gene>
<organism evidence="1 2">
    <name type="scientific">Staphylococcus phage vB_SscM-1</name>
    <dbReference type="NCBI Taxonomy" id="1868844"/>
    <lineage>
        <taxon>Viruses</taxon>
        <taxon>Duplodnaviria</taxon>
        <taxon>Heunggongvirae</taxon>
        <taxon>Uroviricota</taxon>
        <taxon>Caudoviricetes</taxon>
        <taxon>Herelleviridae</taxon>
        <taxon>Twortvirinae</taxon>
        <taxon>Sciuriunavirus</taxon>
        <taxon>Sciuriunavirus SscM1</taxon>
    </lineage>
</organism>
<accession>A0A1X9I9C3</accession>